<evidence type="ECO:0000256" key="5">
    <source>
        <dbReference type="HAMAP-Rule" id="MF_00163"/>
    </source>
</evidence>
<organism evidence="6 7">
    <name type="scientific">Candidatus Adlerbacteria bacterium RIFCSPHIGHO2_02_FULL_52_17</name>
    <dbReference type="NCBI Taxonomy" id="1797240"/>
    <lineage>
        <taxon>Bacteria</taxon>
        <taxon>Candidatus Adleribacteriota</taxon>
    </lineage>
</organism>
<evidence type="ECO:0000313" key="7">
    <source>
        <dbReference type="Proteomes" id="UP000177564"/>
    </source>
</evidence>
<dbReference type="GO" id="GO:0046872">
    <property type="term" value="F:metal ion binding"/>
    <property type="evidence" value="ECO:0007669"/>
    <property type="project" value="UniProtKB-KW"/>
</dbReference>
<protein>
    <recommendedName>
        <fullName evidence="5">Peptide deformylase</fullName>
        <shortName evidence="5">PDF</shortName>
        <ecNumber evidence="5">3.5.1.88</ecNumber>
    </recommendedName>
    <alternativeName>
        <fullName evidence="5">Polypeptide deformylase</fullName>
    </alternativeName>
</protein>
<feature type="binding site" evidence="5">
    <location>
        <position position="152"/>
    </location>
    <ligand>
        <name>Fe cation</name>
        <dbReference type="ChEBI" id="CHEBI:24875"/>
    </ligand>
</feature>
<keyword evidence="5" id="KW-0408">Iron</keyword>
<dbReference type="SUPFAM" id="SSF56420">
    <property type="entry name" value="Peptide deformylase"/>
    <property type="match status" value="1"/>
</dbReference>
<dbReference type="AlphaFoldDB" id="A0A1F4XMK0"/>
<dbReference type="NCBIfam" id="NF001159">
    <property type="entry name" value="PRK00150.1-3"/>
    <property type="match status" value="1"/>
</dbReference>
<dbReference type="PANTHER" id="PTHR10458">
    <property type="entry name" value="PEPTIDE DEFORMYLASE"/>
    <property type="match status" value="1"/>
</dbReference>
<proteinExistence type="inferred from homology"/>
<dbReference type="PANTHER" id="PTHR10458:SF2">
    <property type="entry name" value="PEPTIDE DEFORMYLASE, MITOCHONDRIAL"/>
    <property type="match status" value="1"/>
</dbReference>
<dbReference type="PRINTS" id="PR01576">
    <property type="entry name" value="PDEFORMYLASE"/>
</dbReference>
<keyword evidence="4 5" id="KW-0648">Protein biosynthesis</keyword>
<feature type="binding site" evidence="5">
    <location>
        <position position="156"/>
    </location>
    <ligand>
        <name>Fe cation</name>
        <dbReference type="ChEBI" id="CHEBI:24875"/>
    </ligand>
</feature>
<accession>A0A1F4XMK0</accession>
<comment type="caution">
    <text evidence="6">The sequence shown here is derived from an EMBL/GenBank/DDBJ whole genome shotgun (WGS) entry which is preliminary data.</text>
</comment>
<sequence length="178" mass="19883">MDSLKDPIIQNGDAVLRQTASLIAKKDVASRAVRGLIARMKKVLVKEPHGVGLAACQLGVSIQMFIISGRAFADDRKNREQEKKIPPDLVVINPVLVRSSKKQKEMQEGCLSVRGKYGSVVRHEKVTIRALDERGKPFVYNASGLPAHVIQHELDHLKGQLFIDKTKTLEEWEEDGHE</sequence>
<name>A0A1F4XMK0_9BACT</name>
<dbReference type="InterPro" id="IPR036821">
    <property type="entry name" value="Peptide_deformylase_sf"/>
</dbReference>
<evidence type="ECO:0000256" key="2">
    <source>
        <dbReference type="ARBA" id="ARBA00022723"/>
    </source>
</evidence>
<dbReference type="EMBL" id="MEWU01000034">
    <property type="protein sequence ID" value="OGC82879.1"/>
    <property type="molecule type" value="Genomic_DNA"/>
</dbReference>
<evidence type="ECO:0000313" key="6">
    <source>
        <dbReference type="EMBL" id="OGC82879.1"/>
    </source>
</evidence>
<dbReference type="PIRSF" id="PIRSF004749">
    <property type="entry name" value="Pep_def"/>
    <property type="match status" value="1"/>
</dbReference>
<dbReference type="HAMAP" id="MF_00163">
    <property type="entry name" value="Pep_deformylase"/>
    <property type="match status" value="1"/>
</dbReference>
<comment type="cofactor">
    <cofactor evidence="5">
        <name>Fe(2+)</name>
        <dbReference type="ChEBI" id="CHEBI:29033"/>
    </cofactor>
    <text evidence="5">Binds 1 Fe(2+) ion.</text>
</comment>
<evidence type="ECO:0000256" key="4">
    <source>
        <dbReference type="ARBA" id="ARBA00022917"/>
    </source>
</evidence>
<dbReference type="GO" id="GO:0042586">
    <property type="term" value="F:peptide deformylase activity"/>
    <property type="evidence" value="ECO:0007669"/>
    <property type="project" value="UniProtKB-UniRule"/>
</dbReference>
<dbReference type="STRING" id="1797240.A3D68_02065"/>
<feature type="active site" evidence="5">
    <location>
        <position position="153"/>
    </location>
</feature>
<dbReference type="EC" id="3.5.1.88" evidence="5"/>
<dbReference type="Proteomes" id="UP000177564">
    <property type="component" value="Unassembled WGS sequence"/>
</dbReference>
<dbReference type="Gene3D" id="3.90.45.10">
    <property type="entry name" value="Peptide deformylase"/>
    <property type="match status" value="1"/>
</dbReference>
<dbReference type="NCBIfam" id="TIGR00079">
    <property type="entry name" value="pept_deformyl"/>
    <property type="match status" value="1"/>
</dbReference>
<comment type="function">
    <text evidence="5">Removes the formyl group from the N-terminal Met of newly synthesized proteins. Requires at least a dipeptide for an efficient rate of reaction. N-terminal L-methionine is a prerequisite for activity but the enzyme has broad specificity at other positions.</text>
</comment>
<dbReference type="CDD" id="cd00487">
    <property type="entry name" value="Pep_deformylase"/>
    <property type="match status" value="1"/>
</dbReference>
<comment type="catalytic activity">
    <reaction evidence="5">
        <text>N-terminal N-formyl-L-methionyl-[peptide] + H2O = N-terminal L-methionyl-[peptide] + formate</text>
        <dbReference type="Rhea" id="RHEA:24420"/>
        <dbReference type="Rhea" id="RHEA-COMP:10639"/>
        <dbReference type="Rhea" id="RHEA-COMP:10640"/>
        <dbReference type="ChEBI" id="CHEBI:15377"/>
        <dbReference type="ChEBI" id="CHEBI:15740"/>
        <dbReference type="ChEBI" id="CHEBI:49298"/>
        <dbReference type="ChEBI" id="CHEBI:64731"/>
        <dbReference type="EC" id="3.5.1.88"/>
    </reaction>
</comment>
<feature type="binding site" evidence="5">
    <location>
        <position position="110"/>
    </location>
    <ligand>
        <name>Fe cation</name>
        <dbReference type="ChEBI" id="CHEBI:24875"/>
    </ligand>
</feature>
<keyword evidence="3 5" id="KW-0378">Hydrolase</keyword>
<dbReference type="FunFam" id="3.90.45.10:FF:000003">
    <property type="entry name" value="Peptide deformylase"/>
    <property type="match status" value="1"/>
</dbReference>
<dbReference type="Pfam" id="PF01327">
    <property type="entry name" value="Pep_deformylase"/>
    <property type="match status" value="1"/>
</dbReference>
<evidence type="ECO:0000256" key="3">
    <source>
        <dbReference type="ARBA" id="ARBA00022801"/>
    </source>
</evidence>
<gene>
    <name evidence="5" type="primary">def</name>
    <name evidence="6" type="ORF">A3D68_02065</name>
</gene>
<comment type="similarity">
    <text evidence="1 5">Belongs to the polypeptide deformylase family.</text>
</comment>
<dbReference type="GO" id="GO:0006412">
    <property type="term" value="P:translation"/>
    <property type="evidence" value="ECO:0007669"/>
    <property type="project" value="UniProtKB-UniRule"/>
</dbReference>
<keyword evidence="2 5" id="KW-0479">Metal-binding</keyword>
<evidence type="ECO:0000256" key="1">
    <source>
        <dbReference type="ARBA" id="ARBA00010759"/>
    </source>
</evidence>
<dbReference type="InterPro" id="IPR023635">
    <property type="entry name" value="Peptide_deformylase"/>
</dbReference>
<reference evidence="6 7" key="1">
    <citation type="journal article" date="2016" name="Nat. Commun.">
        <title>Thousands of microbial genomes shed light on interconnected biogeochemical processes in an aquifer system.</title>
        <authorList>
            <person name="Anantharaman K."/>
            <person name="Brown C.T."/>
            <person name="Hug L.A."/>
            <person name="Sharon I."/>
            <person name="Castelle C.J."/>
            <person name="Probst A.J."/>
            <person name="Thomas B.C."/>
            <person name="Singh A."/>
            <person name="Wilkins M.J."/>
            <person name="Karaoz U."/>
            <person name="Brodie E.L."/>
            <person name="Williams K.H."/>
            <person name="Hubbard S.S."/>
            <person name="Banfield J.F."/>
        </authorList>
    </citation>
    <scope>NUCLEOTIDE SEQUENCE [LARGE SCALE GENOMIC DNA]</scope>
</reference>